<accession>A0A418VHT7</accession>
<dbReference type="AlphaFoldDB" id="A0A418VHT7"/>
<evidence type="ECO:0000313" key="1">
    <source>
        <dbReference type="EMBL" id="RJF75662.1"/>
    </source>
</evidence>
<reference evidence="1 2" key="1">
    <citation type="submission" date="2018-09" db="EMBL/GenBank/DDBJ databases">
        <authorList>
            <person name="Zhu H."/>
        </authorList>
    </citation>
    <scope>NUCLEOTIDE SEQUENCE [LARGE SCALE GENOMIC DNA]</scope>
    <source>
        <strain evidence="1 2">K2S05-167</strain>
    </source>
</reference>
<dbReference type="Proteomes" id="UP000286287">
    <property type="component" value="Unassembled WGS sequence"/>
</dbReference>
<organism evidence="1 2">
    <name type="scientific">Deinococcus cavernae</name>
    <dbReference type="NCBI Taxonomy" id="2320857"/>
    <lineage>
        <taxon>Bacteria</taxon>
        <taxon>Thermotogati</taxon>
        <taxon>Deinococcota</taxon>
        <taxon>Deinococci</taxon>
        <taxon>Deinococcales</taxon>
        <taxon>Deinococcaceae</taxon>
        <taxon>Deinococcus</taxon>
    </lineage>
</organism>
<gene>
    <name evidence="1" type="ORF">D3875_01030</name>
</gene>
<evidence type="ECO:0000313" key="2">
    <source>
        <dbReference type="Proteomes" id="UP000286287"/>
    </source>
</evidence>
<sequence>MSMHNYSRVSLINISDVPDGEHVIVMGRYERHLNGATLSQRGKTLDLLGEPFDWIPPDQCAVEMWGVILQGAQPRLVVHNARQVGDTSRTPEQPREVCVGDTVTLTARVTNYADQQVCCTAERQSYVLLGEELDERLYLVSGRVMALRPPTLRLISALPIYANLPDQQGEQP</sequence>
<proteinExistence type="predicted"/>
<name>A0A418VHT7_9DEIO</name>
<comment type="caution">
    <text evidence="1">The sequence shown here is derived from an EMBL/GenBank/DDBJ whole genome shotgun (WGS) entry which is preliminary data.</text>
</comment>
<protein>
    <submittedName>
        <fullName evidence="1">Uncharacterized protein</fullName>
    </submittedName>
</protein>
<keyword evidence="2" id="KW-1185">Reference proteome</keyword>
<dbReference type="EMBL" id="QYUJ01000004">
    <property type="protein sequence ID" value="RJF75662.1"/>
    <property type="molecule type" value="Genomic_DNA"/>
</dbReference>